<dbReference type="AlphaFoldDB" id="V4TNK6"/>
<evidence type="ECO:0000313" key="2">
    <source>
        <dbReference type="Proteomes" id="UP000030687"/>
    </source>
</evidence>
<protein>
    <submittedName>
        <fullName evidence="1">Uncharacterized protein</fullName>
    </submittedName>
</protein>
<dbReference type="InParanoid" id="V4TNK6"/>
<dbReference type="Proteomes" id="UP000030687">
    <property type="component" value="Unassembled WGS sequence"/>
</dbReference>
<evidence type="ECO:0000313" key="1">
    <source>
        <dbReference type="EMBL" id="ESR55007.1"/>
    </source>
</evidence>
<dbReference type="Gramene" id="ESR55007">
    <property type="protein sequence ID" value="ESR55007"/>
    <property type="gene ID" value="CICLE_v10023196mg"/>
</dbReference>
<gene>
    <name evidence="1" type="ORF">CICLE_v10023196mg</name>
</gene>
<name>V4TNK6_CITCL</name>
<dbReference type="KEGG" id="cic:CICLE_v10023196mg"/>
<keyword evidence="2" id="KW-1185">Reference proteome</keyword>
<organism evidence="1 2">
    <name type="scientific">Citrus clementina</name>
    <name type="common">Clementine</name>
    <name type="synonym">Citrus deliciosa x Citrus sinensis</name>
    <dbReference type="NCBI Taxonomy" id="85681"/>
    <lineage>
        <taxon>Eukaryota</taxon>
        <taxon>Viridiplantae</taxon>
        <taxon>Streptophyta</taxon>
        <taxon>Embryophyta</taxon>
        <taxon>Tracheophyta</taxon>
        <taxon>Spermatophyta</taxon>
        <taxon>Magnoliopsida</taxon>
        <taxon>eudicotyledons</taxon>
        <taxon>Gunneridae</taxon>
        <taxon>Pentapetalae</taxon>
        <taxon>rosids</taxon>
        <taxon>malvids</taxon>
        <taxon>Sapindales</taxon>
        <taxon>Rutaceae</taxon>
        <taxon>Aurantioideae</taxon>
        <taxon>Citrus</taxon>
    </lineage>
</organism>
<proteinExistence type="predicted"/>
<accession>V4TNK6</accession>
<reference evidence="1 2" key="1">
    <citation type="submission" date="2013-10" db="EMBL/GenBank/DDBJ databases">
        <authorList>
            <consortium name="International Citrus Genome Consortium"/>
            <person name="Jenkins J."/>
            <person name="Schmutz J."/>
            <person name="Prochnik S."/>
            <person name="Rokhsar D."/>
            <person name="Gmitter F."/>
            <person name="Ollitrault P."/>
            <person name="Machado M."/>
            <person name="Talon M."/>
            <person name="Wincker P."/>
            <person name="Jaillon O."/>
            <person name="Morgante M."/>
        </authorList>
    </citation>
    <scope>NUCLEOTIDE SEQUENCE</scope>
    <source>
        <strain evidence="2">cv. Clemenules</strain>
    </source>
</reference>
<dbReference type="EMBL" id="KI536661">
    <property type="protein sequence ID" value="ESR55007.1"/>
    <property type="molecule type" value="Genomic_DNA"/>
</dbReference>
<sequence length="72" mass="8803">MNLGLFQHKQQQGYPQRIGKQYSDIQMILVNDYECKRFQSMTYHRYCYRSNAFKVNRLTTQAHLVTHDHFFQ</sequence>